<protein>
    <recommendedName>
        <fullName evidence="2">UPF0102 protein I0K15_12600</fullName>
    </recommendedName>
</protein>
<organism evidence="3 4">
    <name type="scientific">Pontivivens ytuae</name>
    <dbReference type="NCBI Taxonomy" id="2789856"/>
    <lineage>
        <taxon>Bacteria</taxon>
        <taxon>Pseudomonadati</taxon>
        <taxon>Pseudomonadota</taxon>
        <taxon>Alphaproteobacteria</taxon>
        <taxon>Rhodobacterales</taxon>
        <taxon>Paracoccaceae</taxon>
        <taxon>Pontivivens</taxon>
    </lineage>
</organism>
<dbReference type="Pfam" id="PF02021">
    <property type="entry name" value="UPF0102"/>
    <property type="match status" value="1"/>
</dbReference>
<dbReference type="InterPro" id="IPR011856">
    <property type="entry name" value="tRNA_endonuc-like_dom_sf"/>
</dbReference>
<dbReference type="SUPFAM" id="SSF52980">
    <property type="entry name" value="Restriction endonuclease-like"/>
    <property type="match status" value="1"/>
</dbReference>
<keyword evidence="4" id="KW-1185">Reference proteome</keyword>
<name>A0A7S9LQ27_9RHOB</name>
<sequence>MSVEPRQLDFLEALDRPPIPVPSPDLARRRRGALAHAAGEAAEEAALRLYRMQGARLVARRFRRRGVGEIDLILELGGRLVFCEVKSRRTIEEAAAAITPRQWSRLEAAANAYIMEHGVSARTDLRFDVVLADRHGGVEILENAHPY</sequence>
<proteinExistence type="inferred from homology"/>
<dbReference type="EMBL" id="CP064942">
    <property type="protein sequence ID" value="QPH52650.1"/>
    <property type="molecule type" value="Genomic_DNA"/>
</dbReference>
<evidence type="ECO:0000313" key="4">
    <source>
        <dbReference type="Proteomes" id="UP000594800"/>
    </source>
</evidence>
<dbReference type="InterPro" id="IPR003509">
    <property type="entry name" value="UPF0102_YraN-like"/>
</dbReference>
<dbReference type="KEGG" id="poz:I0K15_12600"/>
<dbReference type="GO" id="GO:0003676">
    <property type="term" value="F:nucleic acid binding"/>
    <property type="evidence" value="ECO:0007669"/>
    <property type="project" value="InterPro"/>
</dbReference>
<evidence type="ECO:0000313" key="3">
    <source>
        <dbReference type="EMBL" id="QPH52650.1"/>
    </source>
</evidence>
<evidence type="ECO:0000256" key="2">
    <source>
        <dbReference type="HAMAP-Rule" id="MF_00048"/>
    </source>
</evidence>
<dbReference type="PANTHER" id="PTHR34039:SF1">
    <property type="entry name" value="UPF0102 PROTEIN YRAN"/>
    <property type="match status" value="1"/>
</dbReference>
<comment type="similarity">
    <text evidence="1 2">Belongs to the UPF0102 family.</text>
</comment>
<dbReference type="InterPro" id="IPR011335">
    <property type="entry name" value="Restrct_endonuc-II-like"/>
</dbReference>
<dbReference type="HAMAP" id="MF_00048">
    <property type="entry name" value="UPF0102"/>
    <property type="match status" value="1"/>
</dbReference>
<dbReference type="AlphaFoldDB" id="A0A7S9LQ27"/>
<dbReference type="PANTHER" id="PTHR34039">
    <property type="entry name" value="UPF0102 PROTEIN YRAN"/>
    <property type="match status" value="1"/>
</dbReference>
<evidence type="ECO:0000256" key="1">
    <source>
        <dbReference type="ARBA" id="ARBA00006738"/>
    </source>
</evidence>
<dbReference type="Gene3D" id="3.40.1350.10">
    <property type="match status" value="1"/>
</dbReference>
<reference evidence="3 4" key="1">
    <citation type="submission" date="2020-11" db="EMBL/GenBank/DDBJ databases">
        <title>Description of Pontivivens ytuae sp. nov. isolated from deep sea sediment of Mariana Trench.</title>
        <authorList>
            <person name="Wang Z."/>
            <person name="Sun Q.-L."/>
            <person name="Xu X.-D."/>
            <person name="Tang Y.-Z."/>
            <person name="Zhang J."/>
        </authorList>
    </citation>
    <scope>NUCLEOTIDE SEQUENCE [LARGE SCALE GENOMIC DNA]</scope>
    <source>
        <strain evidence="3 4">MT2928</strain>
    </source>
</reference>
<accession>A0A7S9LQ27</accession>
<gene>
    <name evidence="3" type="ORF">I0K15_12600</name>
</gene>
<dbReference type="Proteomes" id="UP000594800">
    <property type="component" value="Chromosome"/>
</dbReference>